<dbReference type="Pfam" id="PF13790">
    <property type="entry name" value="SR1P"/>
    <property type="match status" value="1"/>
</dbReference>
<organism evidence="1 2">
    <name type="scientific">Cytobacillus dafuensis</name>
    <name type="common">Bacillus dafuensis</name>
    <dbReference type="NCBI Taxonomy" id="1742359"/>
    <lineage>
        <taxon>Bacteria</taxon>
        <taxon>Bacillati</taxon>
        <taxon>Bacillota</taxon>
        <taxon>Bacilli</taxon>
        <taxon>Bacillales</taxon>
        <taxon>Bacillaceae</taxon>
        <taxon>Cytobacillus</taxon>
    </lineage>
</organism>
<protein>
    <submittedName>
        <fullName evidence="1">GapA-binding peptide SR1P</fullName>
    </submittedName>
</protein>
<reference evidence="2" key="1">
    <citation type="submission" date="2019-08" db="EMBL/GenBank/DDBJ databases">
        <authorList>
            <person name="Zheng X."/>
        </authorList>
    </citation>
    <scope>NUCLEOTIDE SEQUENCE [LARGE SCALE GENOMIC DNA]</scope>
    <source>
        <strain evidence="2">FJAT-25496</strain>
    </source>
</reference>
<dbReference type="KEGG" id="bda:FSZ17_09045"/>
<evidence type="ECO:0000313" key="1">
    <source>
        <dbReference type="EMBL" id="QED47383.1"/>
    </source>
</evidence>
<evidence type="ECO:0000313" key="2">
    <source>
        <dbReference type="Proteomes" id="UP000321555"/>
    </source>
</evidence>
<dbReference type="EMBL" id="CP042593">
    <property type="protein sequence ID" value="QED47383.1"/>
    <property type="molecule type" value="Genomic_DNA"/>
</dbReference>
<name>A0A5B8Z5D9_CYTDA</name>
<dbReference type="AlphaFoldDB" id="A0A5B8Z5D9"/>
<accession>A0A5B8Z5D9</accession>
<dbReference type="RefSeq" id="WP_057769532.1">
    <property type="nucleotide sequence ID" value="NZ_CP042593.1"/>
</dbReference>
<dbReference type="Proteomes" id="UP000321555">
    <property type="component" value="Chromosome"/>
</dbReference>
<proteinExistence type="predicted"/>
<gene>
    <name evidence="1" type="ORF">FSZ17_09045</name>
</gene>
<dbReference type="InterPro" id="IPR025236">
    <property type="entry name" value="SR1P"/>
</dbReference>
<sequence>MGTIVCQACNSTIDYFEDEKVTVLYSKCECTSCDGEHKKHMREANK</sequence>
<dbReference type="OrthoDB" id="2971595at2"/>
<keyword evidence="2" id="KW-1185">Reference proteome</keyword>